<evidence type="ECO:0000256" key="1">
    <source>
        <dbReference type="ARBA" id="ARBA00004300"/>
    </source>
</evidence>
<dbReference type="EMBL" id="KQ461158">
    <property type="protein sequence ID" value="KPJ08064.1"/>
    <property type="molecule type" value="Genomic_DNA"/>
</dbReference>
<keyword evidence="4" id="KW-0175">Coiled coil</keyword>
<dbReference type="GO" id="GO:0060090">
    <property type="term" value="F:molecular adaptor activity"/>
    <property type="evidence" value="ECO:0007669"/>
    <property type="project" value="InterPro"/>
</dbReference>
<dbReference type="GO" id="GO:0005737">
    <property type="term" value="C:cytoplasm"/>
    <property type="evidence" value="ECO:0007669"/>
    <property type="project" value="UniProtKB-ARBA"/>
</dbReference>
<dbReference type="PANTHER" id="PTHR44981">
    <property type="entry name" value="PERICENTRIN-LIKE PROTEIN, ISOFORM F"/>
    <property type="match status" value="1"/>
</dbReference>
<organism evidence="8 9">
    <name type="scientific">Papilio machaon</name>
    <name type="common">Old World swallowtail butterfly</name>
    <dbReference type="NCBI Taxonomy" id="76193"/>
    <lineage>
        <taxon>Eukaryota</taxon>
        <taxon>Metazoa</taxon>
        <taxon>Ecdysozoa</taxon>
        <taxon>Arthropoda</taxon>
        <taxon>Hexapoda</taxon>
        <taxon>Insecta</taxon>
        <taxon>Pterygota</taxon>
        <taxon>Neoptera</taxon>
        <taxon>Endopterygota</taxon>
        <taxon>Lepidoptera</taxon>
        <taxon>Glossata</taxon>
        <taxon>Ditrysia</taxon>
        <taxon>Papilionoidea</taxon>
        <taxon>Papilionidae</taxon>
        <taxon>Papilioninae</taxon>
        <taxon>Papilio</taxon>
    </lineage>
</organism>
<dbReference type="InterPro" id="IPR028745">
    <property type="entry name" value="AKAP9/Pericentrin"/>
</dbReference>
<dbReference type="InParanoid" id="A0A0N1PGP8"/>
<evidence type="ECO:0000256" key="6">
    <source>
        <dbReference type="SAM" id="MobiDB-lite"/>
    </source>
</evidence>
<gene>
    <name evidence="8" type="ORF">RR48_04171</name>
</gene>
<protein>
    <recommendedName>
        <fullName evidence="7">Pericentrin/AKAP-450 centrosomal targeting domain-containing protein</fullName>
    </recommendedName>
</protein>
<dbReference type="Proteomes" id="UP000053240">
    <property type="component" value="Unassembled WGS sequence"/>
</dbReference>
<feature type="domain" description="Pericentrin/AKAP-450 centrosomal targeting" evidence="7">
    <location>
        <begin position="20"/>
        <end position="84"/>
    </location>
</feature>
<dbReference type="AlphaFoldDB" id="A0A0N1PGP8"/>
<keyword evidence="5" id="KW-0206">Cytoskeleton</keyword>
<dbReference type="GO" id="GO:0005813">
    <property type="term" value="C:centrosome"/>
    <property type="evidence" value="ECO:0007669"/>
    <property type="project" value="UniProtKB-SubCell"/>
</dbReference>
<dbReference type="InterPro" id="IPR019528">
    <property type="entry name" value="PACT_domain"/>
</dbReference>
<dbReference type="Pfam" id="PF10495">
    <property type="entry name" value="PACT_coil_coil"/>
    <property type="match status" value="1"/>
</dbReference>
<evidence type="ECO:0000256" key="5">
    <source>
        <dbReference type="ARBA" id="ARBA00023212"/>
    </source>
</evidence>
<feature type="region of interest" description="Disordered" evidence="6">
    <location>
        <begin position="103"/>
        <end position="122"/>
    </location>
</feature>
<evidence type="ECO:0000313" key="9">
    <source>
        <dbReference type="Proteomes" id="UP000053240"/>
    </source>
</evidence>
<evidence type="ECO:0000256" key="3">
    <source>
        <dbReference type="ARBA" id="ARBA00022553"/>
    </source>
</evidence>
<name>A0A0N1PGP8_PAPMA</name>
<evidence type="ECO:0000259" key="7">
    <source>
        <dbReference type="Pfam" id="PF10495"/>
    </source>
</evidence>
<dbReference type="PANTHER" id="PTHR44981:SF2">
    <property type="entry name" value="PERICENTRIN-LIKE PROTEIN, ISOFORM F"/>
    <property type="match status" value="1"/>
</dbReference>
<evidence type="ECO:0000256" key="2">
    <source>
        <dbReference type="ARBA" id="ARBA00022490"/>
    </source>
</evidence>
<keyword evidence="9" id="KW-1185">Reference proteome</keyword>
<comment type="subcellular location">
    <subcellularLocation>
        <location evidence="1">Cytoplasm</location>
        <location evidence="1">Cytoskeleton</location>
        <location evidence="1">Microtubule organizing center</location>
        <location evidence="1">Centrosome</location>
    </subcellularLocation>
</comment>
<sequence>MISESLRMFVCLQIRYLHGRCVRLESWRKALVWQKRYLQRVLAGYARLERTLAPRPAPRPTGKKLFKCVVTVVITVLRMGYVVRRRNAARSAACCLLRPAHDADDPAPASASAHHASRINLM</sequence>
<reference evidence="8 9" key="1">
    <citation type="journal article" date="2015" name="Nat. Commun.">
        <title>Outbred genome sequencing and CRISPR/Cas9 gene editing in butterflies.</title>
        <authorList>
            <person name="Li X."/>
            <person name="Fan D."/>
            <person name="Zhang W."/>
            <person name="Liu G."/>
            <person name="Zhang L."/>
            <person name="Zhao L."/>
            <person name="Fang X."/>
            <person name="Chen L."/>
            <person name="Dong Y."/>
            <person name="Chen Y."/>
            <person name="Ding Y."/>
            <person name="Zhao R."/>
            <person name="Feng M."/>
            <person name="Zhu Y."/>
            <person name="Feng Y."/>
            <person name="Jiang X."/>
            <person name="Zhu D."/>
            <person name="Xiang H."/>
            <person name="Feng X."/>
            <person name="Li S."/>
            <person name="Wang J."/>
            <person name="Zhang G."/>
            <person name="Kronforst M.R."/>
            <person name="Wang W."/>
        </authorList>
    </citation>
    <scope>NUCLEOTIDE SEQUENCE [LARGE SCALE GENOMIC DNA]</scope>
    <source>
        <strain evidence="8">Ya'a_city_454_Pm</strain>
        <tissue evidence="8">Whole body</tissue>
    </source>
</reference>
<evidence type="ECO:0000256" key="4">
    <source>
        <dbReference type="ARBA" id="ARBA00023054"/>
    </source>
</evidence>
<evidence type="ECO:0000313" key="8">
    <source>
        <dbReference type="EMBL" id="KPJ08064.1"/>
    </source>
</evidence>
<dbReference type="GO" id="GO:0007165">
    <property type="term" value="P:signal transduction"/>
    <property type="evidence" value="ECO:0007669"/>
    <property type="project" value="InterPro"/>
</dbReference>
<keyword evidence="3" id="KW-0597">Phosphoprotein</keyword>
<accession>A0A0N1PGP8</accession>
<proteinExistence type="predicted"/>
<keyword evidence="2" id="KW-0963">Cytoplasm</keyword>